<comment type="cofactor">
    <cofactor evidence="4">
        <name>Mn(2+)</name>
        <dbReference type="ChEBI" id="CHEBI:29035"/>
    </cofactor>
    <text evidence="4">Binds 2 manganese ions per subunit.</text>
</comment>
<dbReference type="Proteomes" id="UP000075578">
    <property type="component" value="Unassembled WGS sequence"/>
</dbReference>
<gene>
    <name evidence="6" type="ORF">AMQ74_00460</name>
</gene>
<evidence type="ECO:0000313" key="7">
    <source>
        <dbReference type="Proteomes" id="UP000075578"/>
    </source>
</evidence>
<dbReference type="Pfam" id="PF00491">
    <property type="entry name" value="Arginase"/>
    <property type="match status" value="1"/>
</dbReference>
<dbReference type="PANTHER" id="PTHR11358:SF26">
    <property type="entry name" value="GUANIDINO ACID HYDROLASE, MITOCHONDRIAL"/>
    <property type="match status" value="1"/>
</dbReference>
<dbReference type="PANTHER" id="PTHR11358">
    <property type="entry name" value="ARGINASE/AGMATINASE"/>
    <property type="match status" value="1"/>
</dbReference>
<evidence type="ECO:0000256" key="1">
    <source>
        <dbReference type="ARBA" id="ARBA00009227"/>
    </source>
</evidence>
<keyword evidence="4" id="KW-0464">Manganese</keyword>
<dbReference type="GO" id="GO:0008783">
    <property type="term" value="F:agmatinase activity"/>
    <property type="evidence" value="ECO:0007669"/>
    <property type="project" value="TreeGrafter"/>
</dbReference>
<keyword evidence="2 4" id="KW-0479">Metal-binding</keyword>
<dbReference type="InterPro" id="IPR020855">
    <property type="entry name" value="Ureohydrolase_Mn_BS"/>
</dbReference>
<evidence type="ECO:0000256" key="5">
    <source>
        <dbReference type="RuleBase" id="RU003684"/>
    </source>
</evidence>
<dbReference type="PROSITE" id="PS51409">
    <property type="entry name" value="ARGINASE_2"/>
    <property type="match status" value="1"/>
</dbReference>
<dbReference type="Gene3D" id="3.40.800.10">
    <property type="entry name" value="Ureohydrolase domain"/>
    <property type="match status" value="1"/>
</dbReference>
<keyword evidence="3 5" id="KW-0378">Hydrolase</keyword>
<feature type="binding site" evidence="4">
    <location>
        <position position="109"/>
    </location>
    <ligand>
        <name>Mn(2+)</name>
        <dbReference type="ChEBI" id="CHEBI:29035"/>
        <label>1</label>
    </ligand>
</feature>
<comment type="caution">
    <text evidence="6">The sequence shown here is derived from an EMBL/GenBank/DDBJ whole genome shotgun (WGS) entry which is preliminary data.</text>
</comment>
<dbReference type="InterPro" id="IPR023696">
    <property type="entry name" value="Ureohydrolase_dom_sf"/>
</dbReference>
<dbReference type="InterPro" id="IPR005925">
    <property type="entry name" value="Agmatinase-rel"/>
</dbReference>
<dbReference type="SUPFAM" id="SSF52768">
    <property type="entry name" value="Arginase/deacetylase"/>
    <property type="match status" value="1"/>
</dbReference>
<dbReference type="GO" id="GO:0033389">
    <property type="term" value="P:putrescine biosynthetic process from arginine, via agmatine"/>
    <property type="evidence" value="ECO:0007669"/>
    <property type="project" value="TreeGrafter"/>
</dbReference>
<sequence>MIVPDNYGGLEEEFSNYENSYFVVLPVPLEKTVSYKGGTSEGPKAIINASQNMELLDEEFFVSPCTKGIHTKNEINCQQDMETVMQLIEDESYLILKDNKFLCVLGGEHSVSQAPILAAKRLYKDLSVLQFDAHLDLRDAYLGDKYSHASVMSRVEEHSKIVQVGIRSFSEEEYEKIKTGRYNIFYAKDIYDNKTWFNRAIEGLSDNVYITFDIDAFDPSLIPGTGTPEPGGLSWYLVCDFLKEVFFNRNVIGVDVVEVAPQENSAVSEFVASKLLYKMMTYKYIKMNNI</sequence>
<dbReference type="PATRIC" id="fig|1705564.3.peg.466"/>
<feature type="binding site" evidence="4">
    <location>
        <position position="132"/>
    </location>
    <ligand>
        <name>Mn(2+)</name>
        <dbReference type="ChEBI" id="CHEBI:29035"/>
        <label>1</label>
    </ligand>
</feature>
<organism evidence="6 7">
    <name type="scientific">Candidatus Methanofastidiosum methylothiophilum</name>
    <dbReference type="NCBI Taxonomy" id="1705564"/>
    <lineage>
        <taxon>Archaea</taxon>
        <taxon>Methanobacteriati</taxon>
        <taxon>Methanobacteriota</taxon>
        <taxon>Stenosarchaea group</taxon>
        <taxon>Candidatus Methanofastidiosia</taxon>
        <taxon>Candidatus Methanofastidiosales</taxon>
        <taxon>Candidatus Methanofastidiosaceae</taxon>
        <taxon>Candidatus Methanofastidiosum</taxon>
    </lineage>
</organism>
<dbReference type="InterPro" id="IPR006035">
    <property type="entry name" value="Ureohydrolase"/>
</dbReference>
<dbReference type="CDD" id="cd11593">
    <property type="entry name" value="Agmatinase-like_2"/>
    <property type="match status" value="1"/>
</dbReference>
<evidence type="ECO:0000256" key="3">
    <source>
        <dbReference type="ARBA" id="ARBA00022801"/>
    </source>
</evidence>
<dbReference type="AlphaFoldDB" id="A0A150J7W7"/>
<evidence type="ECO:0000256" key="4">
    <source>
        <dbReference type="PIRSR" id="PIRSR036979-1"/>
    </source>
</evidence>
<accession>A0A150J7W7</accession>
<reference evidence="6 7" key="1">
    <citation type="journal article" date="2016" name="ISME J.">
        <title>Chasing the elusive Euryarchaeota class WSA2: genomes reveal a uniquely fastidious methyl-reducing methanogen.</title>
        <authorList>
            <person name="Nobu M.K."/>
            <person name="Narihiro T."/>
            <person name="Kuroda K."/>
            <person name="Mei R."/>
            <person name="Liu W.T."/>
        </authorList>
    </citation>
    <scope>NUCLEOTIDE SEQUENCE [LARGE SCALE GENOMIC DNA]</scope>
    <source>
        <strain evidence="6">U1lsi0528_Bin089</strain>
    </source>
</reference>
<protein>
    <submittedName>
        <fullName evidence="6">Agmatinase</fullName>
    </submittedName>
</protein>
<feature type="binding site" evidence="4">
    <location>
        <position position="213"/>
    </location>
    <ligand>
        <name>Mn(2+)</name>
        <dbReference type="ChEBI" id="CHEBI:29035"/>
        <label>1</label>
    </ligand>
</feature>
<proteinExistence type="inferred from homology"/>
<evidence type="ECO:0000313" key="6">
    <source>
        <dbReference type="EMBL" id="KYC53215.1"/>
    </source>
</evidence>
<feature type="binding site" evidence="4">
    <location>
        <position position="136"/>
    </location>
    <ligand>
        <name>Mn(2+)</name>
        <dbReference type="ChEBI" id="CHEBI:29035"/>
        <label>1</label>
    </ligand>
</feature>
<dbReference type="PROSITE" id="PS01053">
    <property type="entry name" value="ARGINASE_1"/>
    <property type="match status" value="1"/>
</dbReference>
<dbReference type="GO" id="GO:0046872">
    <property type="term" value="F:metal ion binding"/>
    <property type="evidence" value="ECO:0007669"/>
    <property type="project" value="UniProtKB-KW"/>
</dbReference>
<dbReference type="NCBIfam" id="TIGR01230">
    <property type="entry name" value="agmatinase"/>
    <property type="match status" value="1"/>
</dbReference>
<feature type="binding site" evidence="4">
    <location>
        <position position="134"/>
    </location>
    <ligand>
        <name>Mn(2+)</name>
        <dbReference type="ChEBI" id="CHEBI:29035"/>
        <label>1</label>
    </ligand>
</feature>
<evidence type="ECO:0000256" key="2">
    <source>
        <dbReference type="ARBA" id="ARBA00022723"/>
    </source>
</evidence>
<name>A0A150J7W7_9EURY</name>
<dbReference type="PIRSF" id="PIRSF036979">
    <property type="entry name" value="Arginase"/>
    <property type="match status" value="1"/>
</dbReference>
<dbReference type="EMBL" id="LNGD01000016">
    <property type="protein sequence ID" value="KYC53215.1"/>
    <property type="molecule type" value="Genomic_DNA"/>
</dbReference>
<feature type="binding site" evidence="4">
    <location>
        <position position="215"/>
    </location>
    <ligand>
        <name>Mn(2+)</name>
        <dbReference type="ChEBI" id="CHEBI:29035"/>
        <label>1</label>
    </ligand>
</feature>
<comment type="similarity">
    <text evidence="1">Belongs to the arginase family. Agmatinase subfamily.</text>
</comment>